<dbReference type="EC" id="2.4.2.18" evidence="9"/>
<evidence type="ECO:0000313" key="13">
    <source>
        <dbReference type="Proteomes" id="UP001329151"/>
    </source>
</evidence>
<gene>
    <name evidence="9 12" type="primary">trpD</name>
    <name evidence="12" type="ORF">RGQ30_04530</name>
</gene>
<dbReference type="Proteomes" id="UP001329151">
    <property type="component" value="Chromosome"/>
</dbReference>
<dbReference type="EMBL" id="AP028947">
    <property type="protein sequence ID" value="BET24952.1"/>
    <property type="molecule type" value="Genomic_DNA"/>
</dbReference>
<feature type="binding site" evidence="9">
    <location>
        <position position="98"/>
    </location>
    <ligand>
        <name>Mg(2+)</name>
        <dbReference type="ChEBI" id="CHEBI:18420"/>
        <label>1</label>
    </ligand>
</feature>
<dbReference type="GO" id="GO:0000287">
    <property type="term" value="F:magnesium ion binding"/>
    <property type="evidence" value="ECO:0007669"/>
    <property type="project" value="UniProtKB-UniRule"/>
</dbReference>
<comment type="caution">
    <text evidence="9">Lacks conserved residue(s) required for the propagation of feature annotation.</text>
</comment>
<dbReference type="Gene3D" id="1.20.970.10">
    <property type="entry name" value="Transferase, Pyrimidine Nucleoside Phosphorylase, Chain C"/>
    <property type="match status" value="1"/>
</dbReference>
<evidence type="ECO:0000256" key="2">
    <source>
        <dbReference type="ARBA" id="ARBA00022605"/>
    </source>
</evidence>
<dbReference type="SUPFAM" id="SSF52418">
    <property type="entry name" value="Nucleoside phosphorylase/phosphoribosyltransferase catalytic domain"/>
    <property type="match status" value="1"/>
</dbReference>
<feature type="binding site" evidence="9">
    <location>
        <position position="232"/>
    </location>
    <ligand>
        <name>Mg(2+)</name>
        <dbReference type="ChEBI" id="CHEBI:18420"/>
        <label>2</label>
    </ligand>
</feature>
<keyword evidence="13" id="KW-1185">Reference proteome</keyword>
<comment type="catalytic activity">
    <reaction evidence="7 9">
        <text>N-(5-phospho-beta-D-ribosyl)anthranilate + diphosphate = 5-phospho-alpha-D-ribose 1-diphosphate + anthranilate</text>
        <dbReference type="Rhea" id="RHEA:11768"/>
        <dbReference type="ChEBI" id="CHEBI:16567"/>
        <dbReference type="ChEBI" id="CHEBI:18277"/>
        <dbReference type="ChEBI" id="CHEBI:33019"/>
        <dbReference type="ChEBI" id="CHEBI:58017"/>
        <dbReference type="EC" id="2.4.2.18"/>
    </reaction>
</comment>
<sequence>MSDTFNFTATLNQLLAGQNLSHELTRSAFQQLLSGGLTTAQIAALLVGLRLKGETAEEVAAAAQVMRDLVTPVELPQGTDVVDLCGTGGDGAQTFNISTACMFVLAAAGAKVGKHGGRSVSSNSGSADVLELLGVNINLKPAQVAQSIEQVGIGFMFAPNHHSAMRFAGPVRKELGVRTVFNILGPLTNPANAKRQVMGVYSPSLLALQAEVLKRLGAVQSLIVHGENGMDELCVECDSKVAELRDGEIRHYTVKPEDFGLTRASHSSLHAGSVAESRDKIHHALNGKGGAIEDIVLLNSAAGLYTAGLVSSLKEGVQLARDTVASGAALRKLTQFVDFTQSVEQ</sequence>
<comment type="pathway">
    <text evidence="1 9">Amino-acid biosynthesis; L-tryptophan biosynthesis; L-tryptophan from chorismate: step 2/5.</text>
</comment>
<feature type="binding site" evidence="9">
    <location>
        <begin position="89"/>
        <end position="90"/>
    </location>
    <ligand>
        <name>5-phospho-alpha-D-ribose 1-diphosphate</name>
        <dbReference type="ChEBI" id="CHEBI:58017"/>
    </ligand>
</feature>
<dbReference type="PANTHER" id="PTHR43285">
    <property type="entry name" value="ANTHRANILATE PHOSPHORIBOSYLTRANSFERASE"/>
    <property type="match status" value="1"/>
</dbReference>
<feature type="binding site" evidence="9">
    <location>
        <begin position="96"/>
        <end position="99"/>
    </location>
    <ligand>
        <name>5-phospho-alpha-D-ribose 1-diphosphate</name>
        <dbReference type="ChEBI" id="CHEBI:58017"/>
    </ligand>
</feature>
<dbReference type="GO" id="GO:0000162">
    <property type="term" value="P:L-tryptophan biosynthetic process"/>
    <property type="evidence" value="ECO:0007669"/>
    <property type="project" value="UniProtKB-UniRule"/>
</dbReference>
<feature type="binding site" evidence="9">
    <location>
        <position position="172"/>
    </location>
    <ligand>
        <name>anthranilate</name>
        <dbReference type="ChEBI" id="CHEBI:16567"/>
        <label>2</label>
    </ligand>
</feature>
<dbReference type="Gene3D" id="3.40.1030.10">
    <property type="entry name" value="Nucleoside phosphorylase/phosphoribosyltransferase catalytic domain"/>
    <property type="match status" value="1"/>
</dbReference>
<evidence type="ECO:0000256" key="3">
    <source>
        <dbReference type="ARBA" id="ARBA00022676"/>
    </source>
</evidence>
<keyword evidence="9" id="KW-0479">Metal-binding</keyword>
<evidence type="ECO:0000259" key="11">
    <source>
        <dbReference type="Pfam" id="PF02885"/>
    </source>
</evidence>
<dbReference type="InterPro" id="IPR035902">
    <property type="entry name" value="Nuc_phospho_transferase"/>
</dbReference>
<evidence type="ECO:0000256" key="9">
    <source>
        <dbReference type="HAMAP-Rule" id="MF_00211"/>
    </source>
</evidence>
<comment type="function">
    <text evidence="9">Catalyzes the transfer of the phosphoribosyl group of 5-phosphorylribose-1-pyrophosphate (PRPP) to anthranilate to yield N-(5'-phosphoribosyl)-anthranilate (PRA).</text>
</comment>
<comment type="subunit">
    <text evidence="9">Homodimer.</text>
</comment>
<accession>A0AA86JIG8</accession>
<feature type="binding site" evidence="9">
    <location>
        <position position="232"/>
    </location>
    <ligand>
        <name>Mg(2+)</name>
        <dbReference type="ChEBI" id="CHEBI:18420"/>
        <label>1</label>
    </ligand>
</feature>
<feature type="binding site" evidence="9">
    <location>
        <position position="94"/>
    </location>
    <ligand>
        <name>5-phospho-alpha-D-ribose 1-diphosphate</name>
        <dbReference type="ChEBI" id="CHEBI:58017"/>
    </ligand>
</feature>
<organism evidence="12 13">
    <name type="scientific">Limnobacter thiooxidans</name>
    <dbReference type="NCBI Taxonomy" id="131080"/>
    <lineage>
        <taxon>Bacteria</taxon>
        <taxon>Pseudomonadati</taxon>
        <taxon>Pseudomonadota</taxon>
        <taxon>Betaproteobacteria</taxon>
        <taxon>Burkholderiales</taxon>
        <taxon>Burkholderiaceae</taxon>
        <taxon>Limnobacter</taxon>
    </lineage>
</organism>
<dbReference type="KEGG" id="lto:RGQ30_04530"/>
<evidence type="ECO:0000256" key="1">
    <source>
        <dbReference type="ARBA" id="ARBA00004907"/>
    </source>
</evidence>
<dbReference type="HAMAP" id="MF_00211">
    <property type="entry name" value="TrpD"/>
    <property type="match status" value="1"/>
</dbReference>
<evidence type="ECO:0000313" key="12">
    <source>
        <dbReference type="EMBL" id="BET24952.1"/>
    </source>
</evidence>
<dbReference type="InterPro" id="IPR017459">
    <property type="entry name" value="Glycosyl_Trfase_fam3_N_dom"/>
</dbReference>
<dbReference type="GO" id="GO:0005829">
    <property type="term" value="C:cytosol"/>
    <property type="evidence" value="ECO:0007669"/>
    <property type="project" value="TreeGrafter"/>
</dbReference>
<reference evidence="12 13" key="1">
    <citation type="submission" date="2023-10" db="EMBL/GenBank/DDBJ databases">
        <title>Complete Genome Sequence of Limnobacter thiooxidans CS-K2T, Isolated from freshwater lake sediments in Bavaria, Germany.</title>
        <authorList>
            <person name="Naruki M."/>
            <person name="Watanabe A."/>
            <person name="Warashina T."/>
            <person name="Morita T."/>
            <person name="Arakawa K."/>
        </authorList>
    </citation>
    <scope>NUCLEOTIDE SEQUENCE [LARGE SCALE GENOMIC DNA]</scope>
    <source>
        <strain evidence="12 13">CS-K2</strain>
    </source>
</reference>
<dbReference type="NCBIfam" id="TIGR01245">
    <property type="entry name" value="trpD"/>
    <property type="match status" value="1"/>
</dbReference>
<protein>
    <recommendedName>
        <fullName evidence="9">Anthranilate phosphoribosyltransferase</fullName>
        <ecNumber evidence="9">2.4.2.18</ecNumber>
    </recommendedName>
</protein>
<name>A0AA86JIG8_9BURK</name>
<keyword evidence="9" id="KW-0460">Magnesium</keyword>
<proteinExistence type="inferred from homology"/>
<dbReference type="InterPro" id="IPR000312">
    <property type="entry name" value="Glycosyl_Trfase_fam3"/>
</dbReference>
<dbReference type="AlphaFoldDB" id="A0AA86JIG8"/>
<dbReference type="GO" id="GO:0004048">
    <property type="term" value="F:anthranilate phosphoribosyltransferase activity"/>
    <property type="evidence" value="ECO:0007669"/>
    <property type="project" value="UniProtKB-UniRule"/>
</dbReference>
<evidence type="ECO:0000256" key="4">
    <source>
        <dbReference type="ARBA" id="ARBA00022679"/>
    </source>
</evidence>
<feature type="domain" description="Glycosyl transferase family 3 N-terminal" evidence="11">
    <location>
        <begin position="11"/>
        <end position="68"/>
    </location>
</feature>
<comment type="cofactor">
    <cofactor evidence="9">
        <name>Mg(2+)</name>
        <dbReference type="ChEBI" id="CHEBI:18420"/>
    </cofactor>
    <text evidence="9">Binds 2 magnesium ions per monomer.</text>
</comment>
<feature type="domain" description="Glycosyl transferase family 3" evidence="10">
    <location>
        <begin position="79"/>
        <end position="330"/>
    </location>
</feature>
<dbReference type="InterPro" id="IPR005940">
    <property type="entry name" value="Anthranilate_Pribosyl_Tfrase"/>
</dbReference>
<comment type="similarity">
    <text evidence="9">Belongs to the anthranilate phosphoribosyltransferase family.</text>
</comment>
<keyword evidence="2 9" id="KW-0028">Amino-acid biosynthesis</keyword>
<dbReference type="SUPFAM" id="SSF47648">
    <property type="entry name" value="Nucleoside phosphorylase/phosphoribosyltransferase N-terminal domain"/>
    <property type="match status" value="1"/>
</dbReference>
<dbReference type="FunFam" id="3.40.1030.10:FF:000002">
    <property type="entry name" value="Anthranilate phosphoribosyltransferase"/>
    <property type="match status" value="1"/>
</dbReference>
<dbReference type="Pfam" id="PF02885">
    <property type="entry name" value="Glycos_trans_3N"/>
    <property type="match status" value="1"/>
</dbReference>
<dbReference type="PANTHER" id="PTHR43285:SF2">
    <property type="entry name" value="ANTHRANILATE PHOSPHORIBOSYLTRANSFERASE"/>
    <property type="match status" value="1"/>
</dbReference>
<evidence type="ECO:0000259" key="10">
    <source>
        <dbReference type="Pfam" id="PF00591"/>
    </source>
</evidence>
<dbReference type="RefSeq" id="WP_130558526.1">
    <property type="nucleotide sequence ID" value="NZ_AP028947.1"/>
</dbReference>
<dbReference type="Pfam" id="PF00591">
    <property type="entry name" value="Glycos_transf_3"/>
    <property type="match status" value="1"/>
</dbReference>
<feature type="binding site" evidence="9">
    <location>
        <position position="86"/>
    </location>
    <ligand>
        <name>5-phospho-alpha-D-ribose 1-diphosphate</name>
        <dbReference type="ChEBI" id="CHEBI:58017"/>
    </ligand>
</feature>
<feature type="binding site" evidence="9">
    <location>
        <begin position="114"/>
        <end position="122"/>
    </location>
    <ligand>
        <name>5-phospho-alpha-D-ribose 1-diphosphate</name>
        <dbReference type="ChEBI" id="CHEBI:58017"/>
    </ligand>
</feature>
<keyword evidence="3 9" id="KW-0328">Glycosyltransferase</keyword>
<feature type="binding site" evidence="9">
    <location>
        <position position="126"/>
    </location>
    <ligand>
        <name>5-phospho-alpha-D-ribose 1-diphosphate</name>
        <dbReference type="ChEBI" id="CHEBI:58017"/>
    </ligand>
</feature>
<feature type="binding site" evidence="9">
    <location>
        <position position="231"/>
    </location>
    <ligand>
        <name>Mg(2+)</name>
        <dbReference type="ChEBI" id="CHEBI:18420"/>
        <label>2</label>
    </ligand>
</feature>
<feature type="binding site" evidence="9">
    <location>
        <position position="86"/>
    </location>
    <ligand>
        <name>anthranilate</name>
        <dbReference type="ChEBI" id="CHEBI:16567"/>
        <label>1</label>
    </ligand>
</feature>
<comment type="similarity">
    <text evidence="8">In the C-terminal section; belongs to the anthranilate phosphoribosyltransferase family.</text>
</comment>
<keyword evidence="4 9" id="KW-0808">Transferase</keyword>
<keyword evidence="6 9" id="KW-0057">Aromatic amino acid biosynthesis</keyword>
<evidence type="ECO:0000256" key="6">
    <source>
        <dbReference type="ARBA" id="ARBA00023141"/>
    </source>
</evidence>
<evidence type="ECO:0000256" key="5">
    <source>
        <dbReference type="ARBA" id="ARBA00022822"/>
    </source>
</evidence>
<keyword evidence="5 9" id="KW-0822">Tryptophan biosynthesis</keyword>
<evidence type="ECO:0000256" key="7">
    <source>
        <dbReference type="ARBA" id="ARBA00052328"/>
    </source>
</evidence>
<dbReference type="InterPro" id="IPR036320">
    <property type="entry name" value="Glycosyl_Trfase_fam3_N_dom_sf"/>
</dbReference>
<evidence type="ECO:0000256" key="8">
    <source>
        <dbReference type="ARBA" id="ARBA00061188"/>
    </source>
</evidence>